<dbReference type="RefSeq" id="WP_135759778.1">
    <property type="nucleotide sequence ID" value="NZ_RQHW01000023.1"/>
</dbReference>
<protein>
    <submittedName>
        <fullName evidence="3">Gfo/Idh/MocA family oxidoreductase</fullName>
    </submittedName>
</protein>
<accession>A0A4V3JY69</accession>
<dbReference type="Pfam" id="PF01408">
    <property type="entry name" value="GFO_IDH_MocA"/>
    <property type="match status" value="1"/>
</dbReference>
<dbReference type="Gene3D" id="3.30.360.10">
    <property type="entry name" value="Dihydrodipicolinate Reductase, domain 2"/>
    <property type="match status" value="1"/>
</dbReference>
<feature type="domain" description="GFO/IDH/MocA-like oxidoreductase" evidence="2">
    <location>
        <begin position="156"/>
        <end position="220"/>
    </location>
</feature>
<dbReference type="PANTHER" id="PTHR43377">
    <property type="entry name" value="BILIVERDIN REDUCTASE A"/>
    <property type="match status" value="1"/>
</dbReference>
<dbReference type="GO" id="GO:0000166">
    <property type="term" value="F:nucleotide binding"/>
    <property type="evidence" value="ECO:0007669"/>
    <property type="project" value="InterPro"/>
</dbReference>
<dbReference type="InterPro" id="IPR055170">
    <property type="entry name" value="GFO_IDH_MocA-like_dom"/>
</dbReference>
<dbReference type="EMBL" id="RQHW01000023">
    <property type="protein sequence ID" value="TGN19876.1"/>
    <property type="molecule type" value="Genomic_DNA"/>
</dbReference>
<dbReference type="InterPro" id="IPR036291">
    <property type="entry name" value="NAD(P)-bd_dom_sf"/>
</dbReference>
<dbReference type="InterPro" id="IPR051450">
    <property type="entry name" value="Gfo/Idh/MocA_Oxidoreductases"/>
</dbReference>
<dbReference type="InterPro" id="IPR000683">
    <property type="entry name" value="Gfo/Idh/MocA-like_OxRdtase_N"/>
</dbReference>
<dbReference type="Gene3D" id="3.40.50.720">
    <property type="entry name" value="NAD(P)-binding Rossmann-like Domain"/>
    <property type="match status" value="1"/>
</dbReference>
<dbReference type="AlphaFoldDB" id="A0A4V3JY69"/>
<dbReference type="Proteomes" id="UP000298058">
    <property type="component" value="Unassembled WGS sequence"/>
</dbReference>
<dbReference type="OrthoDB" id="9815825at2"/>
<keyword evidence="4" id="KW-1185">Reference proteome</keyword>
<dbReference type="PANTHER" id="PTHR43377:SF1">
    <property type="entry name" value="BILIVERDIN REDUCTASE A"/>
    <property type="match status" value="1"/>
</dbReference>
<organism evidence="3 4">
    <name type="scientific">Leptospira idonii</name>
    <dbReference type="NCBI Taxonomy" id="1193500"/>
    <lineage>
        <taxon>Bacteria</taxon>
        <taxon>Pseudomonadati</taxon>
        <taxon>Spirochaetota</taxon>
        <taxon>Spirochaetia</taxon>
        <taxon>Leptospirales</taxon>
        <taxon>Leptospiraceae</taxon>
        <taxon>Leptospira</taxon>
    </lineage>
</organism>
<name>A0A4V3JY69_9LEPT</name>
<dbReference type="SUPFAM" id="SSF55347">
    <property type="entry name" value="Glyceraldehyde-3-phosphate dehydrogenase-like, C-terminal domain"/>
    <property type="match status" value="1"/>
</dbReference>
<reference evidence="3" key="1">
    <citation type="journal article" date="2019" name="PLoS Negl. Trop. Dis.">
        <title>Revisiting the worldwide diversity of Leptospira species in the environment.</title>
        <authorList>
            <person name="Vincent A.T."/>
            <person name="Schiettekatte O."/>
            <person name="Bourhy P."/>
            <person name="Veyrier F.J."/>
            <person name="Picardeau M."/>
        </authorList>
    </citation>
    <scope>NUCLEOTIDE SEQUENCE [LARGE SCALE GENOMIC DNA]</scope>
    <source>
        <strain evidence="3">201300427</strain>
    </source>
</reference>
<evidence type="ECO:0000313" key="3">
    <source>
        <dbReference type="EMBL" id="TGN19876.1"/>
    </source>
</evidence>
<feature type="domain" description="Gfo/Idh/MocA-like oxidoreductase N-terminal" evidence="1">
    <location>
        <begin position="6"/>
        <end position="121"/>
    </location>
</feature>
<gene>
    <name evidence="3" type="ORF">EHS15_06655</name>
</gene>
<comment type="caution">
    <text evidence="3">The sequence shown here is derived from an EMBL/GenBank/DDBJ whole genome shotgun (WGS) entry which is preliminary data.</text>
</comment>
<evidence type="ECO:0000259" key="2">
    <source>
        <dbReference type="Pfam" id="PF22725"/>
    </source>
</evidence>
<evidence type="ECO:0000313" key="4">
    <source>
        <dbReference type="Proteomes" id="UP000298058"/>
    </source>
</evidence>
<proteinExistence type="predicted"/>
<dbReference type="SUPFAM" id="SSF51735">
    <property type="entry name" value="NAD(P)-binding Rossmann-fold domains"/>
    <property type="match status" value="1"/>
</dbReference>
<sequence>MDKKVRLGVIGTGHMGQYHVNVAKMLSDAELVGIYDASTERATQIAEKHKTKAFASEADLFKEVDAVIIAAPTFLHHKIAKQALSEKKHVLVEKPISQTVDEARELVDLAKKNNLVLQVGHVERFNGAVLELGKIAEQPLLIESRRIAPFNPRISDVGVVLDMMIHDIDIVMNLVKSDVVEVKATGASIISAHEDVASVVLKFANGCVASLNASRASQAKIRTLNISQKDSYVFLDFTNQEIEIHRQASSTTQLGSGEIKYRQESIVEKIFVHKDNPLKQEHEHFVKCIKGESEPMVKGESDIRTLEVAYRVLQQIGENK</sequence>
<evidence type="ECO:0000259" key="1">
    <source>
        <dbReference type="Pfam" id="PF01408"/>
    </source>
</evidence>
<dbReference type="Pfam" id="PF22725">
    <property type="entry name" value="GFO_IDH_MocA_C3"/>
    <property type="match status" value="1"/>
</dbReference>